<dbReference type="Proteomes" id="UP000694402">
    <property type="component" value="Unassembled WGS sequence"/>
</dbReference>
<dbReference type="GO" id="GO:0003677">
    <property type="term" value="F:DNA binding"/>
    <property type="evidence" value="ECO:0007669"/>
    <property type="project" value="InterPro"/>
</dbReference>
<dbReference type="InterPro" id="IPR036397">
    <property type="entry name" value="RNaseH_sf"/>
</dbReference>
<sequence length="134" mass="15283">MVTLTELQSTSVEMEEPSRRTTISATLHQSGLYGRVVRWKPLLSKKHITARLEFDKRHLQDSQTMRNKILWSDETKIELFGLNTKRHIWGKPGTITMVKHGGGSIMLWGCFSAAGTGRLVRIEGKMNGEKYRDP</sequence>
<evidence type="ECO:0000313" key="2">
    <source>
        <dbReference type="Ensembl" id="ENSOTSP00005155025.1"/>
    </source>
</evidence>
<reference evidence="3" key="1">
    <citation type="journal article" date="2018" name="PLoS ONE">
        <title>Chinook salmon (Oncorhynchus tshawytscha) genome and transcriptome.</title>
        <authorList>
            <person name="Christensen K.A."/>
            <person name="Leong J.S."/>
            <person name="Sakhrani D."/>
            <person name="Biagi C.A."/>
            <person name="Minkley D.R."/>
            <person name="Withler R.E."/>
            <person name="Rondeau E.B."/>
            <person name="Koop B.F."/>
            <person name="Devlin R.H."/>
        </authorList>
    </citation>
    <scope>NUCLEOTIDE SEQUENCE [LARGE SCALE GENOMIC DNA]</scope>
</reference>
<dbReference type="InterPro" id="IPR002492">
    <property type="entry name" value="Transposase_Tc1-like"/>
</dbReference>
<feature type="domain" description="Transposase Tc1-like" evidence="1">
    <location>
        <begin position="2"/>
        <end position="59"/>
    </location>
</feature>
<dbReference type="Gene3D" id="3.30.420.10">
    <property type="entry name" value="Ribonuclease H-like superfamily/Ribonuclease H"/>
    <property type="match status" value="1"/>
</dbReference>
<protein>
    <recommendedName>
        <fullName evidence="1">Transposase Tc1-like domain-containing protein</fullName>
    </recommendedName>
</protein>
<evidence type="ECO:0000313" key="3">
    <source>
        <dbReference type="Proteomes" id="UP000694402"/>
    </source>
</evidence>
<proteinExistence type="predicted"/>
<organism evidence="2 3">
    <name type="scientific">Oncorhynchus tshawytscha</name>
    <name type="common">Chinook salmon</name>
    <name type="synonym">Salmo tshawytscha</name>
    <dbReference type="NCBI Taxonomy" id="74940"/>
    <lineage>
        <taxon>Eukaryota</taxon>
        <taxon>Metazoa</taxon>
        <taxon>Chordata</taxon>
        <taxon>Craniata</taxon>
        <taxon>Vertebrata</taxon>
        <taxon>Euteleostomi</taxon>
        <taxon>Actinopterygii</taxon>
        <taxon>Neopterygii</taxon>
        <taxon>Teleostei</taxon>
        <taxon>Protacanthopterygii</taxon>
        <taxon>Salmoniformes</taxon>
        <taxon>Salmonidae</taxon>
        <taxon>Salmoninae</taxon>
        <taxon>Oncorhynchus</taxon>
    </lineage>
</organism>
<dbReference type="PANTHER" id="PTHR23022:SF135">
    <property type="entry name" value="SI:DKEY-77F5.3"/>
    <property type="match status" value="1"/>
</dbReference>
<dbReference type="GeneTree" id="ENSGT01150000286914"/>
<dbReference type="Ensembl" id="ENSOTST00005161594.1">
    <property type="protein sequence ID" value="ENSOTSP00005142987.1"/>
    <property type="gene ID" value="ENSOTSG00005062983.1"/>
</dbReference>
<evidence type="ECO:0000259" key="1">
    <source>
        <dbReference type="Pfam" id="PF01498"/>
    </source>
</evidence>
<name>A0AAZ3SP42_ONCTS</name>
<dbReference type="PANTHER" id="PTHR23022">
    <property type="entry name" value="TRANSPOSABLE ELEMENT-RELATED"/>
    <property type="match status" value="1"/>
</dbReference>
<dbReference type="GO" id="GO:0015074">
    <property type="term" value="P:DNA integration"/>
    <property type="evidence" value="ECO:0007669"/>
    <property type="project" value="InterPro"/>
</dbReference>
<reference evidence="2" key="2">
    <citation type="submission" date="2025-05" db="UniProtKB">
        <authorList>
            <consortium name="Ensembl"/>
        </authorList>
    </citation>
    <scope>IDENTIFICATION</scope>
</reference>
<dbReference type="InterPro" id="IPR052338">
    <property type="entry name" value="Transposase_5"/>
</dbReference>
<dbReference type="Pfam" id="PF01498">
    <property type="entry name" value="HTH_Tnp_Tc3_2"/>
    <property type="match status" value="1"/>
</dbReference>
<dbReference type="Ensembl" id="ENSOTST00005193809.1">
    <property type="protein sequence ID" value="ENSOTSP00005155025.1"/>
    <property type="gene ID" value="ENSOTSG00005062983.1"/>
</dbReference>
<dbReference type="AlphaFoldDB" id="A0AAZ3SP42"/>
<accession>A0AAZ3SP42</accession>
<keyword evidence="3" id="KW-1185">Reference proteome</keyword>
<dbReference type="GO" id="GO:0006313">
    <property type="term" value="P:DNA transposition"/>
    <property type="evidence" value="ECO:0007669"/>
    <property type="project" value="InterPro"/>
</dbReference>